<proteinExistence type="predicted"/>
<feature type="domain" description="Pus10-like C-terminal" evidence="4">
    <location>
        <begin position="4"/>
        <end position="45"/>
    </location>
</feature>
<evidence type="ECO:0000256" key="3">
    <source>
        <dbReference type="ARBA" id="ARBA00023235"/>
    </source>
</evidence>
<reference evidence="5" key="1">
    <citation type="journal article" date="2020" name="ISME J.">
        <title>Gammaproteobacteria mediating utilization of methyl-, sulfur- and petroleum organic compounds in deep ocean hydrothermal plumes.</title>
        <authorList>
            <person name="Zhou Z."/>
            <person name="Liu Y."/>
            <person name="Pan J."/>
            <person name="Cron B.R."/>
            <person name="Toner B.M."/>
            <person name="Anantharaman K."/>
            <person name="Breier J.A."/>
            <person name="Dick G.J."/>
            <person name="Li M."/>
        </authorList>
    </citation>
    <scope>NUCLEOTIDE SEQUENCE</scope>
    <source>
        <strain evidence="5">SZUA-1435</strain>
    </source>
</reference>
<name>A0A832YZD8_9CREN</name>
<evidence type="ECO:0000313" key="5">
    <source>
        <dbReference type="EMBL" id="HIP57312.1"/>
    </source>
</evidence>
<sequence>EALIKCEGGLYVKELVSGDQGRTTPSFSEVLGTEALCVELDVVYVQKHI</sequence>
<evidence type="ECO:0000256" key="2">
    <source>
        <dbReference type="ARBA" id="ARBA00022694"/>
    </source>
</evidence>
<accession>A0A832YZD8</accession>
<dbReference type="InterPro" id="IPR048741">
    <property type="entry name" value="Pus10-like_C"/>
</dbReference>
<protein>
    <recommendedName>
        <fullName evidence="1">tRNA pseudouridine(55) synthase</fullName>
        <ecNumber evidence="1">5.4.99.25</ecNumber>
    </recommendedName>
</protein>
<feature type="non-terminal residue" evidence="5">
    <location>
        <position position="1"/>
    </location>
</feature>
<dbReference type="GO" id="GO:0031119">
    <property type="term" value="P:tRNA pseudouridine synthesis"/>
    <property type="evidence" value="ECO:0007669"/>
    <property type="project" value="TreeGrafter"/>
</dbReference>
<dbReference type="GO" id="GO:0160148">
    <property type="term" value="F:tRNA pseudouridine(55) synthase activity"/>
    <property type="evidence" value="ECO:0007669"/>
    <property type="project" value="UniProtKB-EC"/>
</dbReference>
<dbReference type="EC" id="5.4.99.25" evidence="1"/>
<evidence type="ECO:0000256" key="1">
    <source>
        <dbReference type="ARBA" id="ARBA00012787"/>
    </source>
</evidence>
<dbReference type="InterPro" id="IPR039894">
    <property type="entry name" value="Pus10-like"/>
</dbReference>
<dbReference type="Pfam" id="PF21238">
    <property type="entry name" value="Pus10_C"/>
    <property type="match status" value="1"/>
</dbReference>
<dbReference type="PANTHER" id="PTHR21568">
    <property type="entry name" value="TRNA PSEUDOURIDINE SYNTHASE PUS10"/>
    <property type="match status" value="1"/>
</dbReference>
<dbReference type="EMBL" id="DQTV01000081">
    <property type="protein sequence ID" value="HIP57312.1"/>
    <property type="molecule type" value="Genomic_DNA"/>
</dbReference>
<comment type="caution">
    <text evidence="5">The sequence shown here is derived from an EMBL/GenBank/DDBJ whole genome shotgun (WGS) entry which is preliminary data.</text>
</comment>
<gene>
    <name evidence="5" type="ORF">EYH02_04510</name>
</gene>
<dbReference type="AlphaFoldDB" id="A0A832YZD8"/>
<keyword evidence="3" id="KW-0413">Isomerase</keyword>
<evidence type="ECO:0000259" key="4">
    <source>
        <dbReference type="Pfam" id="PF21238"/>
    </source>
</evidence>
<dbReference type="Gene3D" id="3.30.70.3190">
    <property type="match status" value="1"/>
</dbReference>
<dbReference type="PANTHER" id="PTHR21568:SF0">
    <property type="entry name" value="TRNA PSEUDOURIDINE SYNTHASE PUS10"/>
    <property type="match status" value="1"/>
</dbReference>
<dbReference type="Proteomes" id="UP000605805">
    <property type="component" value="Unassembled WGS sequence"/>
</dbReference>
<keyword evidence="2" id="KW-0819">tRNA processing</keyword>
<organism evidence="5 6">
    <name type="scientific">Ignisphaera aggregans</name>
    <dbReference type="NCBI Taxonomy" id="334771"/>
    <lineage>
        <taxon>Archaea</taxon>
        <taxon>Thermoproteota</taxon>
        <taxon>Thermoprotei</taxon>
        <taxon>Desulfurococcales</taxon>
        <taxon>Desulfurococcaceae</taxon>
        <taxon>Ignisphaera</taxon>
    </lineage>
</organism>
<evidence type="ECO:0000313" key="6">
    <source>
        <dbReference type="Proteomes" id="UP000605805"/>
    </source>
</evidence>